<comment type="caution">
    <text evidence="1">The sequence shown here is derived from an EMBL/GenBank/DDBJ whole genome shotgun (WGS) entry which is preliminary data.</text>
</comment>
<name>A0AAE1UX55_9SOLA</name>
<evidence type="ECO:0000313" key="1">
    <source>
        <dbReference type="EMBL" id="KAK4348248.1"/>
    </source>
</evidence>
<dbReference type="InterPro" id="IPR046960">
    <property type="entry name" value="PPR_At4g14850-like_plant"/>
</dbReference>
<accession>A0AAE1UX55</accession>
<dbReference type="PANTHER" id="PTHR47926">
    <property type="entry name" value="PENTATRICOPEPTIDE REPEAT-CONTAINING PROTEIN"/>
    <property type="match status" value="1"/>
</dbReference>
<evidence type="ECO:0000313" key="2">
    <source>
        <dbReference type="Proteomes" id="UP001291623"/>
    </source>
</evidence>
<organism evidence="1 2">
    <name type="scientific">Anisodus tanguticus</name>
    <dbReference type="NCBI Taxonomy" id="243964"/>
    <lineage>
        <taxon>Eukaryota</taxon>
        <taxon>Viridiplantae</taxon>
        <taxon>Streptophyta</taxon>
        <taxon>Embryophyta</taxon>
        <taxon>Tracheophyta</taxon>
        <taxon>Spermatophyta</taxon>
        <taxon>Magnoliopsida</taxon>
        <taxon>eudicotyledons</taxon>
        <taxon>Gunneridae</taxon>
        <taxon>Pentapetalae</taxon>
        <taxon>asterids</taxon>
        <taxon>lamiids</taxon>
        <taxon>Solanales</taxon>
        <taxon>Solanaceae</taxon>
        <taxon>Solanoideae</taxon>
        <taxon>Hyoscyameae</taxon>
        <taxon>Anisodus</taxon>
    </lineage>
</organism>
<protein>
    <recommendedName>
        <fullName evidence="3">Pentatricopeptide repeat-containing protein</fullName>
    </recommendedName>
</protein>
<dbReference type="PANTHER" id="PTHR47926:SF347">
    <property type="entry name" value="PENTATRICOPEPTIDE REPEAT-CONTAINING PROTEIN"/>
    <property type="match status" value="1"/>
</dbReference>
<dbReference type="Proteomes" id="UP001291623">
    <property type="component" value="Unassembled WGS sequence"/>
</dbReference>
<reference evidence="1" key="1">
    <citation type="submission" date="2023-12" db="EMBL/GenBank/DDBJ databases">
        <title>Genome assembly of Anisodus tanguticus.</title>
        <authorList>
            <person name="Wang Y.-J."/>
        </authorList>
    </citation>
    <scope>NUCLEOTIDE SEQUENCE</scope>
    <source>
        <strain evidence="1">KB-2021</strain>
        <tissue evidence="1">Leaf</tissue>
    </source>
</reference>
<gene>
    <name evidence="1" type="ORF">RND71_034587</name>
</gene>
<dbReference type="EMBL" id="JAVYJV010000018">
    <property type="protein sequence ID" value="KAK4348248.1"/>
    <property type="molecule type" value="Genomic_DNA"/>
</dbReference>
<dbReference type="InterPro" id="IPR011990">
    <property type="entry name" value="TPR-like_helical_dom_sf"/>
</dbReference>
<dbReference type="GO" id="GO:0009451">
    <property type="term" value="P:RNA modification"/>
    <property type="evidence" value="ECO:0007669"/>
    <property type="project" value="InterPro"/>
</dbReference>
<sequence>MRHHDSVQPNEFTFPCLFKASAFLRSPFMGQELHSLAIKTSLTNDVFVGVVHFTCIAKRGLSGYAHKVFDEMPQRNITTWNACISNSVLDGRTYDVDLKLIELLRVGEEPPNTITFCVFLNACSDGLYLKLGRQLHGYVIRFGFGSDVSVLNGLIDLYGKCREVKYSEMVFDEICARNDVSWCTLLVVYEHDDLWCFLRQGREILIQLNLWFRVCLVLEIGRSIHGLA</sequence>
<dbReference type="AlphaFoldDB" id="A0AAE1UX55"/>
<evidence type="ECO:0008006" key="3">
    <source>
        <dbReference type="Google" id="ProtNLM"/>
    </source>
</evidence>
<dbReference type="Gene3D" id="1.25.40.10">
    <property type="entry name" value="Tetratricopeptide repeat domain"/>
    <property type="match status" value="2"/>
</dbReference>
<keyword evidence="2" id="KW-1185">Reference proteome</keyword>
<dbReference type="GO" id="GO:0003723">
    <property type="term" value="F:RNA binding"/>
    <property type="evidence" value="ECO:0007669"/>
    <property type="project" value="InterPro"/>
</dbReference>
<proteinExistence type="predicted"/>